<dbReference type="AlphaFoldDB" id="A0A1Q2LFM5"/>
<proteinExistence type="predicted"/>
<keyword evidence="2" id="KW-0067">ATP-binding</keyword>
<organism evidence="2 3">
    <name type="scientific">Helicobacter bilis</name>
    <dbReference type="NCBI Taxonomy" id="37372"/>
    <lineage>
        <taxon>Bacteria</taxon>
        <taxon>Pseudomonadati</taxon>
        <taxon>Campylobacterota</taxon>
        <taxon>Epsilonproteobacteria</taxon>
        <taxon>Campylobacterales</taxon>
        <taxon>Helicobacteraceae</taxon>
        <taxon>Helicobacter</taxon>
    </lineage>
</organism>
<gene>
    <name evidence="2" type="ORF">XJ32_00880</name>
</gene>
<accession>A0A1Q2LFM5</accession>
<reference evidence="2 3" key="1">
    <citation type="submission" date="2017-02" db="EMBL/GenBank/DDBJ databases">
        <title>Whole genome sequencing of Helicobacter bilis strain AAQJH.</title>
        <authorList>
            <person name="Conlan S."/>
            <person name="Thomas P.J."/>
            <person name="Mullikin J."/>
            <person name="Palmore T.N."/>
            <person name="Frank K.M."/>
            <person name="Segre J.A."/>
        </authorList>
    </citation>
    <scope>NUCLEOTIDE SEQUENCE [LARGE SCALE GENOMIC DNA]</scope>
    <source>
        <strain evidence="2 3">AAQJH</strain>
    </source>
</reference>
<protein>
    <submittedName>
        <fullName evidence="2">ATP-binding protein</fullName>
    </submittedName>
</protein>
<feature type="domain" description="NFACT protein RNA binding" evidence="1">
    <location>
        <begin position="254"/>
        <end position="345"/>
    </location>
</feature>
<dbReference type="InterPro" id="IPR059101">
    <property type="entry name" value="NFACT-R_2"/>
</dbReference>
<evidence type="ECO:0000313" key="3">
    <source>
        <dbReference type="Proteomes" id="UP000188298"/>
    </source>
</evidence>
<sequence length="354" mass="40245">MTKKQISAVALFSGGLDSMISMQLLHEQGIKVYALNFNIGFGSNKDKSEYFYNAAKQVGAELIQINIAKQFFDNILFKPQYGYGKYFNPCIDCHANMFSHAFAKMVELGADFAISGEVLGQRPKSQRKEAMDQVKKLVRKIGENPLYDSILSRDGSNPSKPKTLDELILRPMSAKLMPETFPEKMGWVDRERLLDVSGRGRQRQLDLLKKYGWKYHEKPGGGCLLTDTSVALKIKDMQAHRKVVFEDVALFKIGRYMVLENGTRCVISRNEEEGRKLDIEHEFMDKIELQDIQGPMALVEKNAHKDDRILAARIVLGYAKTQLDKSYNVRIGDEVLTLMPYAKEEASKFLLLQS</sequence>
<evidence type="ECO:0000313" key="2">
    <source>
        <dbReference type="EMBL" id="AQQ58887.1"/>
    </source>
</evidence>
<dbReference type="Proteomes" id="UP000188298">
    <property type="component" value="Chromosome"/>
</dbReference>
<dbReference type="EMBL" id="CP019645">
    <property type="protein sequence ID" value="AQQ58887.1"/>
    <property type="molecule type" value="Genomic_DNA"/>
</dbReference>
<dbReference type="RefSeq" id="WP_077388027.1">
    <property type="nucleotide sequence ID" value="NZ_CP019645.1"/>
</dbReference>
<dbReference type="Pfam" id="PF18297">
    <property type="entry name" value="NFACT-R_2"/>
    <property type="match status" value="1"/>
</dbReference>
<dbReference type="Gene3D" id="3.40.50.620">
    <property type="entry name" value="HUPs"/>
    <property type="match status" value="1"/>
</dbReference>
<dbReference type="PANTHER" id="PTHR11933:SF6">
    <property type="entry name" value="THIL AANH DOMAIN-CONTAINING PROTEIN"/>
    <property type="match status" value="1"/>
</dbReference>
<keyword evidence="2" id="KW-0547">Nucleotide-binding</keyword>
<dbReference type="KEGG" id="hbl:XJ32_00880"/>
<dbReference type="Pfam" id="PF03054">
    <property type="entry name" value="tRNA_Me_trans"/>
    <property type="match status" value="1"/>
</dbReference>
<dbReference type="InterPro" id="IPR014729">
    <property type="entry name" value="Rossmann-like_a/b/a_fold"/>
</dbReference>
<name>A0A1Q2LFM5_9HELI</name>
<evidence type="ECO:0000259" key="1">
    <source>
        <dbReference type="Pfam" id="PF18297"/>
    </source>
</evidence>
<dbReference type="SUPFAM" id="SSF52402">
    <property type="entry name" value="Adenine nucleotide alpha hydrolases-like"/>
    <property type="match status" value="1"/>
</dbReference>
<dbReference type="GO" id="GO:0005524">
    <property type="term" value="F:ATP binding"/>
    <property type="evidence" value="ECO:0007669"/>
    <property type="project" value="UniProtKB-KW"/>
</dbReference>
<dbReference type="PANTHER" id="PTHR11933">
    <property type="entry name" value="TRNA 5-METHYLAMINOMETHYL-2-THIOURIDYLATE -METHYLTRANSFERASE"/>
    <property type="match status" value="1"/>
</dbReference>